<dbReference type="InterPro" id="IPR006592">
    <property type="entry name" value="RNA_pol_N"/>
</dbReference>
<keyword evidence="9" id="KW-0934">Plastid</keyword>
<organism evidence="9">
    <name type="scientific">Astrosyne radiata</name>
    <dbReference type="NCBI Taxonomy" id="1158023"/>
    <lineage>
        <taxon>Eukaryota</taxon>
        <taxon>Sar</taxon>
        <taxon>Stramenopiles</taxon>
        <taxon>Ochrophyta</taxon>
        <taxon>Bacillariophyta</taxon>
        <taxon>Fragilariophyceae</taxon>
        <taxon>Fragilariophycidae</taxon>
        <taxon>Cyclophorales</taxon>
        <taxon>Cyclophoraceae</taxon>
        <taxon>Astrosyne</taxon>
    </lineage>
</organism>
<dbReference type="Pfam" id="PF00623">
    <property type="entry name" value="RNA_pol_Rpb1_2"/>
    <property type="match status" value="1"/>
</dbReference>
<keyword evidence="2 7" id="KW-0240">DNA-directed RNA polymerase</keyword>
<dbReference type="InterPro" id="IPR045867">
    <property type="entry name" value="DNA-dir_RpoC_beta_prime"/>
</dbReference>
<dbReference type="InterPro" id="IPR042102">
    <property type="entry name" value="RNA_pol_Rpb1_3_sf"/>
</dbReference>
<sequence length="700" mass="81086">MRKMSRERIDYVKIKLASPEQILSWSRRKLPNGIFIGEVTTADTLNYKTLRPEPYGLFCEKIFGPIIPYKCSCRKYDHEHYAGFVCEVCHVEISGQNLRRYRMGYLKLVHPVVHIWYMCSRPNYISILLEIEDFEKTFNTTYNILSKGCNSCTRLVKNPAILTHMWDERIKRIKLASLIYFVGNDQLAFYGLHWDLQKYRQARNKGLTMYGLKPGKKPPRGSHVPDYLIDLTPYNLLGASLLKKELNLINVSVEIIRIRTFIIMCNKMMNKENLEYHKFQWFRKWEKRRVNKILLNCIKRLRILENLHGTGTNPAWIILTYLPVIPPHLRPILHLESGRYAVADLNELYRRVMVRNTRVDDLSKFDAPALVVQNEKRMLQEAVDALFDNGRRGIFDVGPNELPLRSLSHILKGKYGRFRLNLLGKRVDYSGRSVIVVGPNLKINQCGLPYEMAKELFLPFITEKLISLGLAQNNPHARAIVYTEKFKKIIYPMVKEIVQTHPVFLNRAPTLHKFGVQAFEAVLTHDNAIKLHPLVCTGFNADFDGDQMAIHIPMSLDAQAECYLLMLSPANFLSPANSKPMIIPTQDMVLGCYYLTVPNIAHLLGSGHYFSDLKDVLLAYSQDKLEIHSNIWVRYPIENLSIKSLNLLNTHQLKDKSVIEYYDKIQIRKAKNGTPLVQYIQTTTGRVILNYTMQKILKLF</sequence>
<accession>A0A2U9NTG1</accession>
<name>A0A2U9NTG1_9STRA</name>
<evidence type="ECO:0000313" key="9">
    <source>
        <dbReference type="EMBL" id="AWT40312.1"/>
    </source>
</evidence>
<dbReference type="GO" id="GO:0006351">
    <property type="term" value="P:DNA-templated transcription"/>
    <property type="evidence" value="ECO:0007669"/>
    <property type="project" value="InterPro"/>
</dbReference>
<dbReference type="PANTHER" id="PTHR19376">
    <property type="entry name" value="DNA-DIRECTED RNA POLYMERASE"/>
    <property type="match status" value="1"/>
</dbReference>
<evidence type="ECO:0000256" key="4">
    <source>
        <dbReference type="ARBA" id="ARBA00022695"/>
    </source>
</evidence>
<dbReference type="GO" id="GO:0003899">
    <property type="term" value="F:DNA-directed RNA polymerase activity"/>
    <property type="evidence" value="ECO:0007669"/>
    <property type="project" value="UniProtKB-EC"/>
</dbReference>
<keyword evidence="5 7" id="KW-0804">Transcription</keyword>
<keyword evidence="9" id="KW-0150">Chloroplast</keyword>
<feature type="domain" description="RNA polymerase N-terminal" evidence="8">
    <location>
        <begin position="315"/>
        <end position="596"/>
    </location>
</feature>
<evidence type="ECO:0000256" key="2">
    <source>
        <dbReference type="ARBA" id="ARBA00022478"/>
    </source>
</evidence>
<dbReference type="Pfam" id="PF04997">
    <property type="entry name" value="RNA_pol_Rpb1_1"/>
    <property type="match status" value="1"/>
</dbReference>
<protein>
    <recommendedName>
        <fullName evidence="7">DNA-directed RNA polymerase subunit</fullName>
        <ecNumber evidence="7">2.7.7.6</ecNumber>
    </recommendedName>
</protein>
<dbReference type="GeneID" id="36960235"/>
<dbReference type="Pfam" id="PF04983">
    <property type="entry name" value="RNA_pol_Rpb1_3"/>
    <property type="match status" value="1"/>
</dbReference>
<comment type="function">
    <text evidence="1 7">DNA-dependent RNA polymerase catalyzes the transcription of DNA into RNA using the four ribonucleoside triphosphates as substrates.</text>
</comment>
<dbReference type="InterPro" id="IPR000722">
    <property type="entry name" value="RNA_pol_asu"/>
</dbReference>
<dbReference type="SUPFAM" id="SSF64484">
    <property type="entry name" value="beta and beta-prime subunits of DNA dependent RNA-polymerase"/>
    <property type="match status" value="1"/>
</dbReference>
<dbReference type="InterPro" id="IPR044893">
    <property type="entry name" value="RNA_pol_Rpb1_clamp_domain"/>
</dbReference>
<evidence type="ECO:0000256" key="1">
    <source>
        <dbReference type="ARBA" id="ARBA00004026"/>
    </source>
</evidence>
<dbReference type="Gene3D" id="2.40.40.20">
    <property type="match status" value="1"/>
</dbReference>
<dbReference type="PANTHER" id="PTHR19376:SF54">
    <property type="entry name" value="DNA-DIRECTED RNA POLYMERASE SUBUNIT BETA"/>
    <property type="match status" value="1"/>
</dbReference>
<gene>
    <name evidence="9" type="primary">rpoC1</name>
</gene>
<keyword evidence="3 7" id="KW-0808">Transferase</keyword>
<dbReference type="GO" id="GO:0000428">
    <property type="term" value="C:DNA-directed RNA polymerase complex"/>
    <property type="evidence" value="ECO:0007669"/>
    <property type="project" value="UniProtKB-KW"/>
</dbReference>
<keyword evidence="4 7" id="KW-0548">Nucleotidyltransferase</keyword>
<comment type="similarity">
    <text evidence="7">Belongs to the RNA polymerase beta' chain family.</text>
</comment>
<proteinExistence type="inferred from homology"/>
<evidence type="ECO:0000256" key="5">
    <source>
        <dbReference type="ARBA" id="ARBA00023163"/>
    </source>
</evidence>
<evidence type="ECO:0000256" key="3">
    <source>
        <dbReference type="ARBA" id="ARBA00022679"/>
    </source>
</evidence>
<dbReference type="GO" id="GO:0003677">
    <property type="term" value="F:DNA binding"/>
    <property type="evidence" value="ECO:0007669"/>
    <property type="project" value="InterPro"/>
</dbReference>
<evidence type="ECO:0000256" key="6">
    <source>
        <dbReference type="ARBA" id="ARBA00048552"/>
    </source>
</evidence>
<dbReference type="EMBL" id="MG755807">
    <property type="protein sequence ID" value="AWT40312.1"/>
    <property type="molecule type" value="Genomic_DNA"/>
</dbReference>
<dbReference type="AlphaFoldDB" id="A0A2U9NTG1"/>
<dbReference type="SMART" id="SM00663">
    <property type="entry name" value="RPOLA_N"/>
    <property type="match status" value="1"/>
</dbReference>
<dbReference type="InterPro" id="IPR007066">
    <property type="entry name" value="RNA_pol_Rpb1_3"/>
</dbReference>
<dbReference type="RefSeq" id="YP_009497599.1">
    <property type="nucleotide sequence ID" value="NC_038008.1"/>
</dbReference>
<evidence type="ECO:0000256" key="7">
    <source>
        <dbReference type="RuleBase" id="RU004279"/>
    </source>
</evidence>
<dbReference type="Gene3D" id="1.10.40.90">
    <property type="match status" value="1"/>
</dbReference>
<evidence type="ECO:0000259" key="8">
    <source>
        <dbReference type="SMART" id="SM00663"/>
    </source>
</evidence>
<dbReference type="Gene3D" id="4.10.860.120">
    <property type="entry name" value="RNA polymerase II, clamp domain"/>
    <property type="match status" value="1"/>
</dbReference>
<reference evidence="9" key="1">
    <citation type="journal article" date="2018" name="Adv. Bot. Res.">
        <title>Evolution of the Plastid Genomes in Diatoms.</title>
        <authorList>
            <person name="Yu M."/>
            <person name="Ashworth M.P."/>
            <person name="Hajrah N.H."/>
            <person name="Khiyami M.A."/>
            <person name="Sabir M.J."/>
            <person name="Alhebshi A.M."/>
            <person name="Al-Malki A.L."/>
            <person name="Sabir J.S.M."/>
            <person name="Theriot E.C."/>
            <person name="Jansen R.K."/>
        </authorList>
    </citation>
    <scope>NUCLEOTIDE SEQUENCE</scope>
</reference>
<comment type="catalytic activity">
    <reaction evidence="6 7">
        <text>RNA(n) + a ribonucleoside 5'-triphosphate = RNA(n+1) + diphosphate</text>
        <dbReference type="Rhea" id="RHEA:21248"/>
        <dbReference type="Rhea" id="RHEA-COMP:14527"/>
        <dbReference type="Rhea" id="RHEA-COMP:17342"/>
        <dbReference type="ChEBI" id="CHEBI:33019"/>
        <dbReference type="ChEBI" id="CHEBI:61557"/>
        <dbReference type="ChEBI" id="CHEBI:140395"/>
        <dbReference type="EC" id="2.7.7.6"/>
    </reaction>
</comment>
<geneLocation type="chloroplast" evidence="9"/>
<dbReference type="Gene3D" id="1.10.274.100">
    <property type="entry name" value="RNA polymerase Rpb1, domain 3"/>
    <property type="match status" value="1"/>
</dbReference>
<dbReference type="EC" id="2.7.7.6" evidence="7"/>
<dbReference type="InterPro" id="IPR007080">
    <property type="entry name" value="RNA_pol_Rpb1_1"/>
</dbReference>